<dbReference type="EMBL" id="HBGE01071763">
    <property type="protein sequence ID" value="CAD9166227.1"/>
    <property type="molecule type" value="Transcribed_RNA"/>
</dbReference>
<evidence type="ECO:0000313" key="2">
    <source>
        <dbReference type="EMBL" id="CAD9166227.1"/>
    </source>
</evidence>
<keyword evidence="1" id="KW-0732">Signal</keyword>
<reference evidence="2" key="1">
    <citation type="submission" date="2021-01" db="EMBL/GenBank/DDBJ databases">
        <authorList>
            <person name="Corre E."/>
            <person name="Pelletier E."/>
            <person name="Niang G."/>
            <person name="Scheremetjew M."/>
            <person name="Finn R."/>
            <person name="Kale V."/>
            <person name="Holt S."/>
            <person name="Cochrane G."/>
            <person name="Meng A."/>
            <person name="Brown T."/>
            <person name="Cohen L."/>
        </authorList>
    </citation>
    <scope>NUCLEOTIDE SEQUENCE</scope>
    <source>
        <strain evidence="2">OF101</strain>
    </source>
</reference>
<proteinExistence type="predicted"/>
<feature type="signal peptide" evidence="1">
    <location>
        <begin position="1"/>
        <end position="19"/>
    </location>
</feature>
<protein>
    <submittedName>
        <fullName evidence="2">Uncharacterized protein</fullName>
    </submittedName>
</protein>
<gene>
    <name evidence="2" type="ORF">ACAT0790_LOCUS42995</name>
</gene>
<evidence type="ECO:0000256" key="1">
    <source>
        <dbReference type="SAM" id="SignalP"/>
    </source>
</evidence>
<name>A0A7S1WG52_ALECA</name>
<sequence length="263" mass="28662">MAPSMRALCVGAALSVASATTPQAMLQRMWASNDLSAHSEAKPVMPNSYKLRLCNAYAWSAPLEMRRVQEPKLVEYPLPYKECHDYSLPLSDGDELQFRAGDLNIGTFFVKGLPAAPAMLLLVPHRKNAQSMAVVFDSHMYTQGDYPQVALVDAFTGLKPTSLYLKEKEHREALRFNSVITLTPGDYEVSMANSTGASQVARLKALQKERYVVIRVGNAANATDKAYLEDMVVFPHSSSGANAKALGAFFAAVALFALAGLEL</sequence>
<feature type="chain" id="PRO_5030625915" evidence="1">
    <location>
        <begin position="20"/>
        <end position="263"/>
    </location>
</feature>
<accession>A0A7S1WG52</accession>
<organism evidence="2">
    <name type="scientific">Alexandrium catenella</name>
    <name type="common">Red tide dinoflagellate</name>
    <name type="synonym">Gonyaulax catenella</name>
    <dbReference type="NCBI Taxonomy" id="2925"/>
    <lineage>
        <taxon>Eukaryota</taxon>
        <taxon>Sar</taxon>
        <taxon>Alveolata</taxon>
        <taxon>Dinophyceae</taxon>
        <taxon>Gonyaulacales</taxon>
        <taxon>Pyrocystaceae</taxon>
        <taxon>Alexandrium</taxon>
    </lineage>
</organism>
<dbReference type="AlphaFoldDB" id="A0A7S1WG52"/>